<dbReference type="EMBL" id="CAXAMM010022636">
    <property type="protein sequence ID" value="CAK9052347.1"/>
    <property type="molecule type" value="Genomic_DNA"/>
</dbReference>
<keyword evidence="3" id="KW-1185">Reference proteome</keyword>
<dbReference type="InterPro" id="IPR049262">
    <property type="entry name" value="ATPTG10-like_dom"/>
</dbReference>
<organism evidence="2 3">
    <name type="scientific">Durusdinium trenchii</name>
    <dbReference type="NCBI Taxonomy" id="1381693"/>
    <lineage>
        <taxon>Eukaryota</taxon>
        <taxon>Sar</taxon>
        <taxon>Alveolata</taxon>
        <taxon>Dinophyceae</taxon>
        <taxon>Suessiales</taxon>
        <taxon>Symbiodiniaceae</taxon>
        <taxon>Durusdinium</taxon>
    </lineage>
</organism>
<evidence type="ECO:0000313" key="2">
    <source>
        <dbReference type="EMBL" id="CAK9052347.1"/>
    </source>
</evidence>
<dbReference type="Pfam" id="PF20716">
    <property type="entry name" value="ATPTG10"/>
    <property type="match status" value="1"/>
</dbReference>
<feature type="domain" description="ATPTG10-like" evidence="1">
    <location>
        <begin position="19"/>
        <end position="116"/>
    </location>
</feature>
<accession>A0ABP0MLI5</accession>
<sequence>MAQMATQVGSMLGQDPKAVQGLVSDLKMLAAYETAAEWSETKAMDGAFAALSWDDSAVKAAMPEYLKSTGEERMKVDYAFNALVPRSSPDADPRQAVMHTWIKARLFTYNKAFPFKFSPY</sequence>
<gene>
    <name evidence="2" type="ORF">SCF082_LOCUS28648</name>
</gene>
<name>A0ABP0MLI5_9DINO</name>
<evidence type="ECO:0000313" key="3">
    <source>
        <dbReference type="Proteomes" id="UP001642464"/>
    </source>
</evidence>
<proteinExistence type="predicted"/>
<reference evidence="2 3" key="1">
    <citation type="submission" date="2024-02" db="EMBL/GenBank/DDBJ databases">
        <authorList>
            <person name="Chen Y."/>
            <person name="Shah S."/>
            <person name="Dougan E. K."/>
            <person name="Thang M."/>
            <person name="Chan C."/>
        </authorList>
    </citation>
    <scope>NUCLEOTIDE SEQUENCE [LARGE SCALE GENOMIC DNA]</scope>
</reference>
<dbReference type="Proteomes" id="UP001642464">
    <property type="component" value="Unassembled WGS sequence"/>
</dbReference>
<evidence type="ECO:0000259" key="1">
    <source>
        <dbReference type="Pfam" id="PF20716"/>
    </source>
</evidence>
<comment type="caution">
    <text evidence="2">The sequence shown here is derived from an EMBL/GenBank/DDBJ whole genome shotgun (WGS) entry which is preliminary data.</text>
</comment>
<protein>
    <recommendedName>
        <fullName evidence="1">ATPTG10-like domain-containing protein</fullName>
    </recommendedName>
</protein>